<evidence type="ECO:0000256" key="2">
    <source>
        <dbReference type="SAM" id="SignalP"/>
    </source>
</evidence>
<feature type="compositionally biased region" description="Acidic residues" evidence="1">
    <location>
        <begin position="48"/>
        <end position="71"/>
    </location>
</feature>
<reference evidence="3 4" key="1">
    <citation type="submission" date="2018-11" db="EMBL/GenBank/DDBJ databases">
        <title>Sequencing the genomes of 1000 actinobacteria strains.</title>
        <authorList>
            <person name="Klenk H.-P."/>
        </authorList>
    </citation>
    <scope>NUCLEOTIDE SEQUENCE [LARGE SCALE GENOMIC DNA]</scope>
    <source>
        <strain evidence="3 4">DSM 11294</strain>
    </source>
</reference>
<accession>A0A3N2B8Z0</accession>
<sequence length="71" mass="7201">MAGRLVSPQTRKMNTSTLTRTATALAAAALLVTAGCADDSDSSPVDIDGPENTEDADTDDGTEGGAQDDED</sequence>
<proteinExistence type="predicted"/>
<evidence type="ECO:0000256" key="1">
    <source>
        <dbReference type="SAM" id="MobiDB-lite"/>
    </source>
</evidence>
<feature type="region of interest" description="Disordered" evidence="1">
    <location>
        <begin position="36"/>
        <end position="71"/>
    </location>
</feature>
<keyword evidence="2" id="KW-0732">Signal</keyword>
<dbReference type="AlphaFoldDB" id="A0A3N2B8Z0"/>
<evidence type="ECO:0000313" key="3">
    <source>
        <dbReference type="EMBL" id="ROR71749.1"/>
    </source>
</evidence>
<dbReference type="EMBL" id="RKHK01000001">
    <property type="protein sequence ID" value="ROR71749.1"/>
    <property type="molecule type" value="Genomic_DNA"/>
</dbReference>
<gene>
    <name evidence="3" type="ORF">EDD31_0087</name>
</gene>
<feature type="chain" id="PRO_5017976263" evidence="2">
    <location>
        <begin position="38"/>
        <end position="71"/>
    </location>
</feature>
<organism evidence="3 4">
    <name type="scientific">Bogoriella caseilytica</name>
    <dbReference type="NCBI Taxonomy" id="56055"/>
    <lineage>
        <taxon>Bacteria</taxon>
        <taxon>Bacillati</taxon>
        <taxon>Actinomycetota</taxon>
        <taxon>Actinomycetes</taxon>
        <taxon>Micrococcales</taxon>
        <taxon>Bogoriellaceae</taxon>
        <taxon>Bogoriella</taxon>
    </lineage>
</organism>
<feature type="signal peptide" evidence="2">
    <location>
        <begin position="1"/>
        <end position="37"/>
    </location>
</feature>
<protein>
    <submittedName>
        <fullName evidence="3">Uncharacterized protein</fullName>
    </submittedName>
</protein>
<comment type="caution">
    <text evidence="3">The sequence shown here is derived from an EMBL/GenBank/DDBJ whole genome shotgun (WGS) entry which is preliminary data.</text>
</comment>
<keyword evidence="4" id="KW-1185">Reference proteome</keyword>
<evidence type="ECO:0000313" key="4">
    <source>
        <dbReference type="Proteomes" id="UP000280668"/>
    </source>
</evidence>
<name>A0A3N2B8Z0_9MICO</name>
<dbReference type="Proteomes" id="UP000280668">
    <property type="component" value="Unassembled WGS sequence"/>
</dbReference>